<evidence type="ECO:0000313" key="3">
    <source>
        <dbReference type="EMBL" id="KAG2294783.1"/>
    </source>
</evidence>
<evidence type="ECO:0000256" key="1">
    <source>
        <dbReference type="SAM" id="Phobius"/>
    </source>
</evidence>
<dbReference type="InterPro" id="IPR041623">
    <property type="entry name" value="NOG1_N"/>
</dbReference>
<feature type="domain" description="NOG1 N-terminal helical" evidence="2">
    <location>
        <begin position="94"/>
        <end position="215"/>
    </location>
</feature>
<keyword evidence="4" id="KW-1185">Reference proteome</keyword>
<reference evidence="3 4" key="1">
    <citation type="submission" date="2020-02" db="EMBL/GenBank/DDBJ databases">
        <authorList>
            <person name="Ma Q."/>
            <person name="Huang Y."/>
            <person name="Song X."/>
            <person name="Pei D."/>
        </authorList>
    </citation>
    <scope>NUCLEOTIDE SEQUENCE [LARGE SCALE GENOMIC DNA]</scope>
    <source>
        <strain evidence="3">Sxm20200214</strain>
        <tissue evidence="3">Leaf</tissue>
    </source>
</reference>
<dbReference type="Proteomes" id="UP000886595">
    <property type="component" value="Unassembled WGS sequence"/>
</dbReference>
<evidence type="ECO:0000259" key="2">
    <source>
        <dbReference type="Pfam" id="PF17835"/>
    </source>
</evidence>
<keyword evidence="1" id="KW-1133">Transmembrane helix</keyword>
<dbReference type="OrthoDB" id="415015at2759"/>
<dbReference type="EMBL" id="JAAMPC010000009">
    <property type="protein sequence ID" value="KAG2294783.1"/>
    <property type="molecule type" value="Genomic_DNA"/>
</dbReference>
<sequence length="216" mass="24204">MVPAPRGAGIVAALRCFSSLGLMMFSLLTGDLLRLLETSSRFVSFFLLSLCRASSTTKSPPFWSPTLRRQYQNLQTAVTHIVVTSSYLPTSYITQANIAKRERNRGAKQLDAPMKELALPLKGYMEIFPRRRLLHPYERSLIELTLGDGKYEEVSLLCIPSDKKVLSVGKEHASLCARALSKREVEDRLSEGVEKLELVFQQQGRDVDDLLSIAKS</sequence>
<keyword evidence="1" id="KW-0472">Membrane</keyword>
<feature type="transmembrane region" description="Helical" evidence="1">
    <location>
        <begin position="12"/>
        <end position="33"/>
    </location>
</feature>
<protein>
    <recommendedName>
        <fullName evidence="2">NOG1 N-terminal helical domain-containing protein</fullName>
    </recommendedName>
</protein>
<gene>
    <name evidence="3" type="ORF">Bca52824_041452</name>
</gene>
<dbReference type="AlphaFoldDB" id="A0A8X7RWL0"/>
<proteinExistence type="predicted"/>
<organism evidence="3 4">
    <name type="scientific">Brassica carinata</name>
    <name type="common">Ethiopian mustard</name>
    <name type="synonym">Abyssinian cabbage</name>
    <dbReference type="NCBI Taxonomy" id="52824"/>
    <lineage>
        <taxon>Eukaryota</taxon>
        <taxon>Viridiplantae</taxon>
        <taxon>Streptophyta</taxon>
        <taxon>Embryophyta</taxon>
        <taxon>Tracheophyta</taxon>
        <taxon>Spermatophyta</taxon>
        <taxon>Magnoliopsida</taxon>
        <taxon>eudicotyledons</taxon>
        <taxon>Gunneridae</taxon>
        <taxon>Pentapetalae</taxon>
        <taxon>rosids</taxon>
        <taxon>malvids</taxon>
        <taxon>Brassicales</taxon>
        <taxon>Brassicaceae</taxon>
        <taxon>Brassiceae</taxon>
        <taxon>Brassica</taxon>
    </lineage>
</organism>
<accession>A0A8X7RWL0</accession>
<name>A0A8X7RWL0_BRACI</name>
<keyword evidence="1" id="KW-0812">Transmembrane</keyword>
<dbReference type="Gene3D" id="1.20.120.1190">
    <property type="match status" value="1"/>
</dbReference>
<dbReference type="Pfam" id="PF17835">
    <property type="entry name" value="NOG1_N"/>
    <property type="match status" value="1"/>
</dbReference>
<comment type="caution">
    <text evidence="3">The sequence shown here is derived from an EMBL/GenBank/DDBJ whole genome shotgun (WGS) entry which is preliminary data.</text>
</comment>
<evidence type="ECO:0000313" key="4">
    <source>
        <dbReference type="Proteomes" id="UP000886595"/>
    </source>
</evidence>
<dbReference type="PANTHER" id="PTHR45759">
    <property type="entry name" value="NUCLEOLAR GTP-BINDING PROTEIN 1"/>
    <property type="match status" value="1"/>
</dbReference>